<dbReference type="PROSITE" id="PS51669">
    <property type="entry name" value="4FE4S_MOW_BIS_MGD"/>
    <property type="match status" value="1"/>
</dbReference>
<dbReference type="AlphaFoldDB" id="A0A0S4N3G5"/>
<evidence type="ECO:0000256" key="2">
    <source>
        <dbReference type="ARBA" id="ARBA00022723"/>
    </source>
</evidence>
<evidence type="ECO:0000313" key="7">
    <source>
        <dbReference type="Proteomes" id="UP000320623"/>
    </source>
</evidence>
<dbReference type="PANTHER" id="PTHR43105">
    <property type="entry name" value="RESPIRATORY NITRATE REDUCTASE"/>
    <property type="match status" value="1"/>
</dbReference>
<protein>
    <submittedName>
        <fullName evidence="6">Periplasmic nitrate reductase subunit NapA apoprotein</fullName>
    </submittedName>
</protein>
<dbReference type="SMART" id="SM00926">
    <property type="entry name" value="Molybdop_Fe4S4"/>
    <property type="match status" value="1"/>
</dbReference>
<feature type="domain" description="4Fe-4S Mo/W bis-MGD-type" evidence="5">
    <location>
        <begin position="35"/>
        <end position="97"/>
    </location>
</feature>
<dbReference type="InterPro" id="IPR009010">
    <property type="entry name" value="Asp_de-COase-like_dom_sf"/>
</dbReference>
<evidence type="ECO:0000259" key="5">
    <source>
        <dbReference type="PROSITE" id="PS51669"/>
    </source>
</evidence>
<evidence type="ECO:0000256" key="4">
    <source>
        <dbReference type="ARBA" id="ARBA00023014"/>
    </source>
</evidence>
<dbReference type="RefSeq" id="WP_181180269.1">
    <property type="nucleotide sequence ID" value="NZ_FAOO01000006.1"/>
</dbReference>
<evidence type="ECO:0000313" key="6">
    <source>
        <dbReference type="EMBL" id="CUU04742.1"/>
    </source>
</evidence>
<dbReference type="Gene3D" id="3.40.228.10">
    <property type="entry name" value="Dimethylsulfoxide Reductase, domain 2"/>
    <property type="match status" value="2"/>
</dbReference>
<keyword evidence="7" id="KW-1185">Reference proteome</keyword>
<organism evidence="6 7">
    <name type="scientific">Candidatus Thermokryptus mobilis</name>
    <dbReference type="NCBI Taxonomy" id="1643428"/>
    <lineage>
        <taxon>Bacteria</taxon>
        <taxon>Pseudomonadati</taxon>
        <taxon>Candidatus Kryptoniota</taxon>
        <taxon>Candidatus Thermokryptus</taxon>
    </lineage>
</organism>
<proteinExistence type="predicted"/>
<dbReference type="GO" id="GO:0043546">
    <property type="term" value="F:molybdopterin cofactor binding"/>
    <property type="evidence" value="ECO:0007669"/>
    <property type="project" value="InterPro"/>
</dbReference>
<dbReference type="STRING" id="1643428.GCA_001442855_01035"/>
<dbReference type="PANTHER" id="PTHR43105:SF11">
    <property type="entry name" value="PERIPLASMIC NITRATE REDUCTASE"/>
    <property type="match status" value="1"/>
</dbReference>
<gene>
    <name evidence="6" type="ORF">JGI1_01060</name>
</gene>
<name>A0A0S4N3G5_9BACT</name>
<dbReference type="CDD" id="cd00508">
    <property type="entry name" value="MopB_CT_Fdh-Nap-like"/>
    <property type="match status" value="1"/>
</dbReference>
<dbReference type="InterPro" id="IPR050123">
    <property type="entry name" value="Prok_molybdopt-oxidoreductase"/>
</dbReference>
<dbReference type="InterPro" id="IPR006656">
    <property type="entry name" value="Mopterin_OxRdtase"/>
</dbReference>
<keyword evidence="3" id="KW-0408">Iron</keyword>
<dbReference type="GO" id="GO:0030151">
    <property type="term" value="F:molybdenum ion binding"/>
    <property type="evidence" value="ECO:0007669"/>
    <property type="project" value="TreeGrafter"/>
</dbReference>
<dbReference type="SUPFAM" id="SSF53706">
    <property type="entry name" value="Formate dehydrogenase/DMSO reductase, domains 1-3"/>
    <property type="match status" value="1"/>
</dbReference>
<dbReference type="GO" id="GO:0051539">
    <property type="term" value="F:4 iron, 4 sulfur cluster binding"/>
    <property type="evidence" value="ECO:0007669"/>
    <property type="project" value="UniProtKB-KW"/>
</dbReference>
<dbReference type="EMBL" id="FAOO01000006">
    <property type="protein sequence ID" value="CUU04742.1"/>
    <property type="molecule type" value="Genomic_DNA"/>
</dbReference>
<sequence>MRVTRREFLRISAFIAASVAAGFYPRREIKSPVVKTLPVGPCRYCAVGCTIVAECEVNDKGDVLKVLALKGDPNSSVNRGVLCAKGFYLHKAIEYVLRPKQPLIRKEWINPKTGKPDLFSSPRVLEGKTTKDAYGLKPSEVDLKENFVSIDWEDAIEFIANAVEKAIKDHGKFSVAYYGSGQAGTEETHIMNKVFKGGGLLANNSIEGQPRMCMASAVVGYLYSFGKDEPYGSLDDIDVPDPDFKKHADTFFIIGSNTAEAHPILFNRIATVKNKDPEGVKVILADPRKTRSGTIADLWLPLASGRDLALINSLAYVIAFELDGAKYDLDKGEVTAQWRYLDRKFIRRHVSFGIHEDVELQWIKTEYGGMRGSTWDLSYTNVKRSVYPNPRKKYTSEDEIEKDLWKGFAIFLRFLEDYKPEKVADAIFEGESPLIYDRKAKSWKKISGPEAIRIAARWFAEGYVVTIWTMGINQKVQGSWANASLHMLHLITGKVCKPGRQSFSFTGQPNACGGIRAPGALCHALPYGRLVANPLHRRAVENIWRERVRSYLKRRGFSEEQINNEVAKISIHPIPGPHTVEMFRRYAAGQIKVMFTSTVNPGQSLPYAYVYRLACAGAKKGEPWPLTIVLEAFPNATTMVADIVLPASSWFEKEFSYGNLERRHQLVKQITGPNGNSLPDSVIFAMIMRRLEEKGIVPVGHISQFWPEDYGKDWIKKTVENAGKKEWIRKFTANIWDELRELSKGTGYDFSGLRREMLIERNWGYRIPLPEEYHTDKSIKERYDKYEARIQYAYPYDPIIDSRTKRYIDTLKRWNPVYATWIERNLNEEKKDIEYHKRENVPEGWYVSFYHSNVFIHGMVDDPEDPSKKLFVIDGRAIAWANPWWACKWDGKDFVKYRTVRIIERKFNPNKVVENSAVPYDVIANYVSDVIGDPERDLRALKTIALSPAEFAGIKVSYVKDGKEIIIYDTTEFKYSATTGRVLEHWHTGSMTTRVKELARSVPEAYAEINSELARELGIKDGDIIVVETLRGKIELRAKVLDVFKATGGPRRDLIFIPWFDERKLINMIMPDKFDPFSFEADYKQFAVKIYKGTLPRKQAIPSTKII</sequence>
<keyword evidence="2" id="KW-0479">Metal-binding</keyword>
<evidence type="ECO:0000256" key="1">
    <source>
        <dbReference type="ARBA" id="ARBA00022485"/>
    </source>
</evidence>
<dbReference type="Pfam" id="PF04879">
    <property type="entry name" value="Molybdop_Fe4S4"/>
    <property type="match status" value="1"/>
</dbReference>
<dbReference type="Pfam" id="PF01568">
    <property type="entry name" value="Molydop_binding"/>
    <property type="match status" value="1"/>
</dbReference>
<dbReference type="GO" id="GO:0009325">
    <property type="term" value="C:nitrate reductase complex"/>
    <property type="evidence" value="ECO:0007669"/>
    <property type="project" value="TreeGrafter"/>
</dbReference>
<keyword evidence="4" id="KW-0411">Iron-sulfur</keyword>
<evidence type="ECO:0000256" key="3">
    <source>
        <dbReference type="ARBA" id="ARBA00023004"/>
    </source>
</evidence>
<keyword evidence="1" id="KW-0004">4Fe-4S</keyword>
<dbReference type="InterPro" id="IPR006657">
    <property type="entry name" value="MoPterin_dinucl-bd_dom"/>
</dbReference>
<dbReference type="SUPFAM" id="SSF50692">
    <property type="entry name" value="ADC-like"/>
    <property type="match status" value="1"/>
</dbReference>
<dbReference type="Gene3D" id="3.40.50.740">
    <property type="match status" value="2"/>
</dbReference>
<dbReference type="Pfam" id="PF00384">
    <property type="entry name" value="Molybdopterin"/>
    <property type="match status" value="1"/>
</dbReference>
<dbReference type="GO" id="GO:0045333">
    <property type="term" value="P:cellular respiration"/>
    <property type="evidence" value="ECO:0007669"/>
    <property type="project" value="UniProtKB-ARBA"/>
</dbReference>
<dbReference type="GO" id="GO:0016020">
    <property type="term" value="C:membrane"/>
    <property type="evidence" value="ECO:0007669"/>
    <property type="project" value="TreeGrafter"/>
</dbReference>
<dbReference type="Proteomes" id="UP000320623">
    <property type="component" value="Unassembled WGS sequence"/>
</dbReference>
<accession>A0A0S4N3G5</accession>
<dbReference type="Gene3D" id="2.40.40.20">
    <property type="match status" value="1"/>
</dbReference>
<reference evidence="7" key="1">
    <citation type="submission" date="2015-11" db="EMBL/GenBank/DDBJ databases">
        <authorList>
            <person name="Varghese N."/>
        </authorList>
    </citation>
    <scope>NUCLEOTIDE SEQUENCE [LARGE SCALE GENOMIC DNA]</scope>
</reference>
<dbReference type="GO" id="GO:0008940">
    <property type="term" value="F:nitrate reductase activity"/>
    <property type="evidence" value="ECO:0007669"/>
    <property type="project" value="TreeGrafter"/>
</dbReference>
<dbReference type="Gene3D" id="3.30.200.210">
    <property type="match status" value="1"/>
</dbReference>
<dbReference type="InterPro" id="IPR006963">
    <property type="entry name" value="Mopterin_OxRdtase_4Fe-4S_dom"/>
</dbReference>